<dbReference type="PROSITE" id="PS01296">
    <property type="entry name" value="RSMI"/>
    <property type="match status" value="1"/>
</dbReference>
<proteinExistence type="inferred from homology"/>
<keyword evidence="2 6" id="KW-0698">rRNA processing</keyword>
<dbReference type="InterPro" id="IPR014777">
    <property type="entry name" value="4pyrrole_Mease_sub1"/>
</dbReference>
<feature type="domain" description="RsmI HTH" evidence="8">
    <location>
        <begin position="225"/>
        <end position="266"/>
    </location>
</feature>
<gene>
    <name evidence="6" type="primary">rsmI</name>
    <name evidence="9" type="ORF">QO010_004605</name>
</gene>
<keyword evidence="1 6" id="KW-0963">Cytoplasm</keyword>
<dbReference type="InterPro" id="IPR008189">
    <property type="entry name" value="rRNA_ssu_MeTfrase_I"/>
</dbReference>
<keyword evidence="4 6" id="KW-0808">Transferase</keyword>
<comment type="subcellular location">
    <subcellularLocation>
        <location evidence="6">Cytoplasm</location>
    </subcellularLocation>
</comment>
<dbReference type="GO" id="GO:0032259">
    <property type="term" value="P:methylation"/>
    <property type="evidence" value="ECO:0007669"/>
    <property type="project" value="UniProtKB-KW"/>
</dbReference>
<accession>A0ABU0IXS5</accession>
<keyword evidence="10" id="KW-1185">Reference proteome</keyword>
<sequence>MATPIGNLRDITLRALDVLNAADLVLAEDTRVTAKLLTAYGLKKKLLRYDEHSAERSGPQALDLIAEGGRVAQVSDAGTPLVSDPGLHLARQAIAAGLPVFPIPGASAALAALTIAGLPSDRFLFAGFPPPKSAARKTWLAEMAHLRATLIFFEGGPRLAASLADMAGIFGPDRPAAVARELTKLYETCIRGTLAELAANPKLDAPKGEIVVLVGPGAEVASTLADADAALREALTRLAPGEAASEVAKALGLNRRELYRQALAMKDPK</sequence>
<evidence type="ECO:0000256" key="6">
    <source>
        <dbReference type="HAMAP-Rule" id="MF_01877"/>
    </source>
</evidence>
<keyword evidence="3 6" id="KW-0489">Methyltransferase</keyword>
<dbReference type="InterPro" id="IPR014776">
    <property type="entry name" value="4pyrrole_Mease_sub2"/>
</dbReference>
<comment type="caution">
    <text evidence="9">The sequence shown here is derived from an EMBL/GenBank/DDBJ whole genome shotgun (WGS) entry which is preliminary data.</text>
</comment>
<evidence type="ECO:0000256" key="1">
    <source>
        <dbReference type="ARBA" id="ARBA00022490"/>
    </source>
</evidence>
<dbReference type="InterPro" id="IPR035996">
    <property type="entry name" value="4pyrrol_Methylase_sf"/>
</dbReference>
<comment type="function">
    <text evidence="6">Catalyzes the 2'-O-methylation of the ribose of cytidine 1402 (C1402) in 16S rRNA.</text>
</comment>
<comment type="catalytic activity">
    <reaction evidence="6">
        <text>cytidine(1402) in 16S rRNA + S-adenosyl-L-methionine = 2'-O-methylcytidine(1402) in 16S rRNA + S-adenosyl-L-homocysteine + H(+)</text>
        <dbReference type="Rhea" id="RHEA:42924"/>
        <dbReference type="Rhea" id="RHEA-COMP:10285"/>
        <dbReference type="Rhea" id="RHEA-COMP:10286"/>
        <dbReference type="ChEBI" id="CHEBI:15378"/>
        <dbReference type="ChEBI" id="CHEBI:57856"/>
        <dbReference type="ChEBI" id="CHEBI:59789"/>
        <dbReference type="ChEBI" id="CHEBI:74495"/>
        <dbReference type="ChEBI" id="CHEBI:82748"/>
        <dbReference type="EC" id="2.1.1.198"/>
    </reaction>
</comment>
<dbReference type="Pfam" id="PF23016">
    <property type="entry name" value="RsmI_C"/>
    <property type="match status" value="1"/>
</dbReference>
<comment type="similarity">
    <text evidence="6">Belongs to the methyltransferase superfamily. RsmI family.</text>
</comment>
<reference evidence="9 10" key="1">
    <citation type="submission" date="2023-07" db="EMBL/GenBank/DDBJ databases">
        <title>Genomic Encyclopedia of Type Strains, Phase IV (KMG-IV): sequencing the most valuable type-strain genomes for metagenomic binning, comparative biology and taxonomic classification.</title>
        <authorList>
            <person name="Goeker M."/>
        </authorList>
    </citation>
    <scope>NUCLEOTIDE SEQUENCE [LARGE SCALE GENOMIC DNA]</scope>
    <source>
        <strain evidence="9 10">DSM 18695</strain>
    </source>
</reference>
<dbReference type="PANTHER" id="PTHR46111">
    <property type="entry name" value="RIBOSOMAL RNA SMALL SUBUNIT METHYLTRANSFERASE I"/>
    <property type="match status" value="1"/>
</dbReference>
<dbReference type="PIRSF" id="PIRSF005917">
    <property type="entry name" value="MTase_YraL"/>
    <property type="match status" value="1"/>
</dbReference>
<feature type="domain" description="Tetrapyrrole methylase" evidence="7">
    <location>
        <begin position="3"/>
        <end position="198"/>
    </location>
</feature>
<dbReference type="GO" id="GO:0008168">
    <property type="term" value="F:methyltransferase activity"/>
    <property type="evidence" value="ECO:0007669"/>
    <property type="project" value="UniProtKB-KW"/>
</dbReference>
<organism evidence="9 10">
    <name type="scientific">Caulobacter ginsengisoli</name>
    <dbReference type="NCBI Taxonomy" id="400775"/>
    <lineage>
        <taxon>Bacteria</taxon>
        <taxon>Pseudomonadati</taxon>
        <taxon>Pseudomonadota</taxon>
        <taxon>Alphaproteobacteria</taxon>
        <taxon>Caulobacterales</taxon>
        <taxon>Caulobacteraceae</taxon>
        <taxon>Caulobacter</taxon>
    </lineage>
</organism>
<keyword evidence="5 6" id="KW-0949">S-adenosyl-L-methionine</keyword>
<dbReference type="InterPro" id="IPR053910">
    <property type="entry name" value="RsmI_HTH"/>
</dbReference>
<dbReference type="Proteomes" id="UP001228905">
    <property type="component" value="Unassembled WGS sequence"/>
</dbReference>
<dbReference type="EMBL" id="JAUSVS010000015">
    <property type="protein sequence ID" value="MDQ0466809.1"/>
    <property type="molecule type" value="Genomic_DNA"/>
</dbReference>
<evidence type="ECO:0000256" key="2">
    <source>
        <dbReference type="ARBA" id="ARBA00022552"/>
    </source>
</evidence>
<dbReference type="Gene3D" id="3.30.950.10">
    <property type="entry name" value="Methyltransferase, Cobalt-precorrin-4 Transmethylase, Domain 2"/>
    <property type="match status" value="1"/>
</dbReference>
<evidence type="ECO:0000259" key="8">
    <source>
        <dbReference type="Pfam" id="PF23016"/>
    </source>
</evidence>
<dbReference type="SUPFAM" id="SSF53790">
    <property type="entry name" value="Tetrapyrrole methylase"/>
    <property type="match status" value="1"/>
</dbReference>
<dbReference type="HAMAP" id="MF_01877">
    <property type="entry name" value="16SrRNA_methyltr_I"/>
    <property type="match status" value="1"/>
</dbReference>
<dbReference type="Gene3D" id="3.40.1010.10">
    <property type="entry name" value="Cobalt-precorrin-4 Transmethylase, Domain 1"/>
    <property type="match status" value="1"/>
</dbReference>
<evidence type="ECO:0000313" key="9">
    <source>
        <dbReference type="EMBL" id="MDQ0466809.1"/>
    </source>
</evidence>
<dbReference type="InterPro" id="IPR018063">
    <property type="entry name" value="SAM_MeTrfase_RsmI_CS"/>
</dbReference>
<evidence type="ECO:0000313" key="10">
    <source>
        <dbReference type="Proteomes" id="UP001228905"/>
    </source>
</evidence>
<dbReference type="CDD" id="cd11648">
    <property type="entry name" value="RsmI"/>
    <property type="match status" value="1"/>
</dbReference>
<dbReference type="Pfam" id="PF00590">
    <property type="entry name" value="TP_methylase"/>
    <property type="match status" value="1"/>
</dbReference>
<evidence type="ECO:0000256" key="4">
    <source>
        <dbReference type="ARBA" id="ARBA00022679"/>
    </source>
</evidence>
<evidence type="ECO:0000256" key="5">
    <source>
        <dbReference type="ARBA" id="ARBA00022691"/>
    </source>
</evidence>
<dbReference type="NCBIfam" id="TIGR00096">
    <property type="entry name" value="16S rRNA (cytidine(1402)-2'-O)-methyltransferase"/>
    <property type="match status" value="1"/>
</dbReference>
<evidence type="ECO:0000259" key="7">
    <source>
        <dbReference type="Pfam" id="PF00590"/>
    </source>
</evidence>
<dbReference type="EC" id="2.1.1.198" evidence="6"/>
<protein>
    <recommendedName>
        <fullName evidence="6">Ribosomal RNA small subunit methyltransferase I</fullName>
        <ecNumber evidence="6">2.1.1.198</ecNumber>
    </recommendedName>
    <alternativeName>
        <fullName evidence="6">16S rRNA 2'-O-ribose C1402 methyltransferase</fullName>
    </alternativeName>
    <alternativeName>
        <fullName evidence="6">rRNA (cytidine-2'-O-)-methyltransferase RsmI</fullName>
    </alternativeName>
</protein>
<dbReference type="PANTHER" id="PTHR46111:SF1">
    <property type="entry name" value="RIBOSOMAL RNA SMALL SUBUNIT METHYLTRANSFERASE I"/>
    <property type="match status" value="1"/>
</dbReference>
<dbReference type="InterPro" id="IPR000878">
    <property type="entry name" value="4pyrrol_Mease"/>
</dbReference>
<name>A0ABU0IXS5_9CAUL</name>
<evidence type="ECO:0000256" key="3">
    <source>
        <dbReference type="ARBA" id="ARBA00022603"/>
    </source>
</evidence>